<dbReference type="RefSeq" id="WP_193995876.1">
    <property type="nucleotide sequence ID" value="NZ_JADEXP010000354.1"/>
</dbReference>
<protein>
    <submittedName>
        <fullName evidence="1">Uncharacterized protein</fullName>
    </submittedName>
</protein>
<dbReference type="AlphaFoldDB" id="A0A928ZYY1"/>
<name>A0A928ZYY1_LEPEC</name>
<gene>
    <name evidence="1" type="ORF">IQ260_25450</name>
</gene>
<reference evidence="1" key="1">
    <citation type="submission" date="2020-10" db="EMBL/GenBank/DDBJ databases">
        <authorList>
            <person name="Castelo-Branco R."/>
            <person name="Eusebio N."/>
            <person name="Adriana R."/>
            <person name="Vieira A."/>
            <person name="Brugerolle De Fraissinette N."/>
            <person name="Rezende De Castro R."/>
            <person name="Schneider M.P."/>
            <person name="Vasconcelos V."/>
            <person name="Leao P.N."/>
        </authorList>
    </citation>
    <scope>NUCLEOTIDE SEQUENCE</scope>
    <source>
        <strain evidence="1">LEGE 11479</strain>
    </source>
</reference>
<evidence type="ECO:0000313" key="2">
    <source>
        <dbReference type="Proteomes" id="UP000615026"/>
    </source>
</evidence>
<dbReference type="EMBL" id="JADEXP010000354">
    <property type="protein sequence ID" value="MBE9069991.1"/>
    <property type="molecule type" value="Genomic_DNA"/>
</dbReference>
<evidence type="ECO:0000313" key="1">
    <source>
        <dbReference type="EMBL" id="MBE9069991.1"/>
    </source>
</evidence>
<keyword evidence="2" id="KW-1185">Reference proteome</keyword>
<proteinExistence type="predicted"/>
<dbReference type="Proteomes" id="UP000615026">
    <property type="component" value="Unassembled WGS sequence"/>
</dbReference>
<comment type="caution">
    <text evidence="1">The sequence shown here is derived from an EMBL/GenBank/DDBJ whole genome shotgun (WGS) entry which is preliminary data.</text>
</comment>
<sequence>MNITSGTPVQLPDGRYGVVIPSAYRLSGRVRVKIQGGRKVWLKEDECVRAYAIEEATDVTAS</sequence>
<accession>A0A928ZYY1</accession>
<organism evidence="1 2">
    <name type="scientific">Leptolyngbya cf. ectocarpi LEGE 11479</name>
    <dbReference type="NCBI Taxonomy" id="1828722"/>
    <lineage>
        <taxon>Bacteria</taxon>
        <taxon>Bacillati</taxon>
        <taxon>Cyanobacteriota</taxon>
        <taxon>Cyanophyceae</taxon>
        <taxon>Leptolyngbyales</taxon>
        <taxon>Leptolyngbyaceae</taxon>
        <taxon>Leptolyngbya group</taxon>
        <taxon>Leptolyngbya</taxon>
    </lineage>
</organism>